<evidence type="ECO:0000313" key="13">
    <source>
        <dbReference type="Proteomes" id="UP000650467"/>
    </source>
</evidence>
<protein>
    <recommendedName>
        <fullName evidence="11">ABC transporter domain-containing protein</fullName>
    </recommendedName>
</protein>
<evidence type="ECO:0000256" key="5">
    <source>
        <dbReference type="ARBA" id="ARBA00022741"/>
    </source>
</evidence>
<reference evidence="12" key="1">
    <citation type="journal article" date="2020" name="bioRxiv">
        <title>Comparative genomics of Chlamydomonas.</title>
        <authorList>
            <person name="Craig R.J."/>
            <person name="Hasan A.R."/>
            <person name="Ness R.W."/>
            <person name="Keightley P.D."/>
        </authorList>
    </citation>
    <scope>NUCLEOTIDE SEQUENCE</scope>
    <source>
        <strain evidence="12">SAG 7.73</strain>
    </source>
</reference>
<proteinExistence type="inferred from homology"/>
<feature type="domain" description="ABC transporter" evidence="11">
    <location>
        <begin position="24"/>
        <end position="267"/>
    </location>
</feature>
<feature type="coiled-coil region" evidence="9">
    <location>
        <begin position="504"/>
        <end position="531"/>
    </location>
</feature>
<dbReference type="InterPro" id="IPR003439">
    <property type="entry name" value="ABC_transporter-like_ATP-bd"/>
</dbReference>
<keyword evidence="9" id="KW-0175">Coiled coil</keyword>
<comment type="caution">
    <text evidence="12">The sequence shown here is derived from an EMBL/GenBank/DDBJ whole genome shotgun (WGS) entry which is preliminary data.</text>
</comment>
<dbReference type="Pfam" id="PF00005">
    <property type="entry name" value="ABC_tran"/>
    <property type="match status" value="1"/>
</dbReference>
<evidence type="ECO:0000256" key="9">
    <source>
        <dbReference type="SAM" id="Coils"/>
    </source>
</evidence>
<evidence type="ECO:0000256" key="8">
    <source>
        <dbReference type="ARBA" id="ARBA00023136"/>
    </source>
</evidence>
<feature type="transmembrane region" description="Helical" evidence="10">
    <location>
        <begin position="470"/>
        <end position="492"/>
    </location>
</feature>
<keyword evidence="4 10" id="KW-0812">Transmembrane</keyword>
<dbReference type="PROSITE" id="PS00211">
    <property type="entry name" value="ABC_TRANSPORTER_1"/>
    <property type="match status" value="1"/>
</dbReference>
<dbReference type="InterPro" id="IPR017871">
    <property type="entry name" value="ABC_transporter-like_CS"/>
</dbReference>
<dbReference type="InterPro" id="IPR013525">
    <property type="entry name" value="ABC2_TM"/>
</dbReference>
<accession>A0A835TFB9</accession>
<dbReference type="InterPro" id="IPR027417">
    <property type="entry name" value="P-loop_NTPase"/>
</dbReference>
<dbReference type="OrthoDB" id="66620at2759"/>
<dbReference type="InterPro" id="IPR003593">
    <property type="entry name" value="AAA+_ATPase"/>
</dbReference>
<gene>
    <name evidence="12" type="ORF">HXX76_006299</name>
</gene>
<name>A0A835TFB9_CHLIN</name>
<dbReference type="SMART" id="SM00382">
    <property type="entry name" value="AAA"/>
    <property type="match status" value="1"/>
</dbReference>
<dbReference type="Pfam" id="PF19055">
    <property type="entry name" value="ABC2_membrane_7"/>
    <property type="match status" value="1"/>
</dbReference>
<dbReference type="PANTHER" id="PTHR48042:SF11">
    <property type="entry name" value="ABC TRANSPORTER G FAMILY MEMBER 11"/>
    <property type="match status" value="1"/>
</dbReference>
<evidence type="ECO:0000259" key="11">
    <source>
        <dbReference type="PROSITE" id="PS50893"/>
    </source>
</evidence>
<keyword evidence="6" id="KW-0067">ATP-binding</keyword>
<feature type="transmembrane region" description="Helical" evidence="10">
    <location>
        <begin position="431"/>
        <end position="458"/>
    </location>
</feature>
<feature type="transmembrane region" description="Helical" evidence="10">
    <location>
        <begin position="354"/>
        <end position="378"/>
    </location>
</feature>
<sequence>MKDATTLFVSASTRKYGSCQPATLTWSKLTVTAKDLRGESKNILDDVCGYVAPRDMLAIMGPSGCGKSTLLDALAGRLHRSVKQTGEVLLNGYRSCLTYGLSAYVTQDEVLVGTLSVRETLLYAALLRLPAAMAYSEKLARVNDAIEELGLEGAQHTKIGTPFIKGISGGQKRRVAIGCELITYPSLLFLDEPTSGLDAAAAFHVMTKIRHLCTKNRTVITVIHQPSSEVFELFDKLCLLSKGKLVYFGQAEDALGMFEEAGLPCPPLRNPTDHFLHVINADFRAEESNGHDADENVATLLQVFNAKRGPALEAAVKERSMQGEEYSLAREQPNWFYQVWVLTKRMLVNNWRNIAVFWLRLGMFLMLCICMGTIYFDLGYDWVGTYSRSALLFFVVAFLTFMSIAGFPAFQEDMSVFIRERLNGYYSVATFALANTLASAPFIFGIAVSSSAVVYWLVGLNDQGDRFPYFFLNLFAALMCVESLMMAIAAVVPHYLMGIAGAAARTHSSRLDQLSDTVRQLQQQLESFAAATVAVLEVETGGGAAARLVQGPSAPPSIHSSAAAAAGRPASPPGVPTDADCPCAAADPAAGAATRPHQLHPPACAHPLPLPSAVAANKLLFRGVSSEQAAEMARGDFTALGLGEGGAGILGMYMLVCGYFQPVGELPAPVWRYPMHYIAYHSYTFAGFMHNEFDGTTGWRCPCYDQPQGCGPAFDPPSAPCTMTGQQVLDYWTLSNTNKWVDIGIQCGMIAIYRLLFWGMLRLKEALRVM</sequence>
<dbReference type="GO" id="GO:0016887">
    <property type="term" value="F:ATP hydrolysis activity"/>
    <property type="evidence" value="ECO:0007669"/>
    <property type="project" value="InterPro"/>
</dbReference>
<evidence type="ECO:0000256" key="3">
    <source>
        <dbReference type="ARBA" id="ARBA00022448"/>
    </source>
</evidence>
<keyword evidence="5" id="KW-0547">Nucleotide-binding</keyword>
<keyword evidence="13" id="KW-1185">Reference proteome</keyword>
<keyword evidence="8 10" id="KW-0472">Membrane</keyword>
<dbReference type="PANTHER" id="PTHR48042">
    <property type="entry name" value="ABC TRANSPORTER G FAMILY MEMBER 11"/>
    <property type="match status" value="1"/>
</dbReference>
<dbReference type="SUPFAM" id="SSF52540">
    <property type="entry name" value="P-loop containing nucleoside triphosphate hydrolases"/>
    <property type="match status" value="1"/>
</dbReference>
<dbReference type="InterPro" id="IPR043926">
    <property type="entry name" value="ABCG_dom"/>
</dbReference>
<dbReference type="PROSITE" id="PS50893">
    <property type="entry name" value="ABC_TRANSPORTER_2"/>
    <property type="match status" value="1"/>
</dbReference>
<dbReference type="CDD" id="cd03213">
    <property type="entry name" value="ABCG_EPDR"/>
    <property type="match status" value="1"/>
</dbReference>
<evidence type="ECO:0000256" key="1">
    <source>
        <dbReference type="ARBA" id="ARBA00004141"/>
    </source>
</evidence>
<keyword evidence="7 10" id="KW-1133">Transmembrane helix</keyword>
<dbReference type="EMBL" id="JAEHOC010000012">
    <property type="protein sequence ID" value="KAG2436775.1"/>
    <property type="molecule type" value="Genomic_DNA"/>
</dbReference>
<evidence type="ECO:0000256" key="4">
    <source>
        <dbReference type="ARBA" id="ARBA00022692"/>
    </source>
</evidence>
<organism evidence="12 13">
    <name type="scientific">Chlamydomonas incerta</name>
    <dbReference type="NCBI Taxonomy" id="51695"/>
    <lineage>
        <taxon>Eukaryota</taxon>
        <taxon>Viridiplantae</taxon>
        <taxon>Chlorophyta</taxon>
        <taxon>core chlorophytes</taxon>
        <taxon>Chlorophyceae</taxon>
        <taxon>CS clade</taxon>
        <taxon>Chlamydomonadales</taxon>
        <taxon>Chlamydomonadaceae</taxon>
        <taxon>Chlamydomonas</taxon>
    </lineage>
</organism>
<dbReference type="AlphaFoldDB" id="A0A835TFB9"/>
<evidence type="ECO:0000256" key="7">
    <source>
        <dbReference type="ARBA" id="ARBA00022989"/>
    </source>
</evidence>
<dbReference type="GO" id="GO:0005524">
    <property type="term" value="F:ATP binding"/>
    <property type="evidence" value="ECO:0007669"/>
    <property type="project" value="UniProtKB-KW"/>
</dbReference>
<dbReference type="Proteomes" id="UP000650467">
    <property type="component" value="Unassembled WGS sequence"/>
</dbReference>
<feature type="transmembrane region" description="Helical" evidence="10">
    <location>
        <begin position="390"/>
        <end position="410"/>
    </location>
</feature>
<dbReference type="Gene3D" id="3.40.50.300">
    <property type="entry name" value="P-loop containing nucleotide triphosphate hydrolases"/>
    <property type="match status" value="1"/>
</dbReference>
<comment type="similarity">
    <text evidence="2">Belongs to the ABC transporter superfamily. ABCG family. Eye pigment precursor importer (TC 3.A.1.204) subfamily.</text>
</comment>
<comment type="subcellular location">
    <subcellularLocation>
        <location evidence="1">Membrane</location>
        <topology evidence="1">Multi-pass membrane protein</topology>
    </subcellularLocation>
</comment>
<evidence type="ECO:0000313" key="12">
    <source>
        <dbReference type="EMBL" id="KAG2436775.1"/>
    </source>
</evidence>
<evidence type="ECO:0000256" key="10">
    <source>
        <dbReference type="SAM" id="Phobius"/>
    </source>
</evidence>
<dbReference type="GO" id="GO:0140359">
    <property type="term" value="F:ABC-type transporter activity"/>
    <property type="evidence" value="ECO:0007669"/>
    <property type="project" value="InterPro"/>
</dbReference>
<evidence type="ECO:0000256" key="6">
    <source>
        <dbReference type="ARBA" id="ARBA00022840"/>
    </source>
</evidence>
<dbReference type="Pfam" id="PF01061">
    <property type="entry name" value="ABC2_membrane"/>
    <property type="match status" value="1"/>
</dbReference>
<keyword evidence="3" id="KW-0813">Transport</keyword>
<evidence type="ECO:0000256" key="2">
    <source>
        <dbReference type="ARBA" id="ARBA00005814"/>
    </source>
</evidence>
<dbReference type="GO" id="GO:0016020">
    <property type="term" value="C:membrane"/>
    <property type="evidence" value="ECO:0007669"/>
    <property type="project" value="UniProtKB-SubCell"/>
</dbReference>
<dbReference type="InterPro" id="IPR052215">
    <property type="entry name" value="Plant_ABCG"/>
</dbReference>